<dbReference type="InterPro" id="IPR029021">
    <property type="entry name" value="Prot-tyrosine_phosphatase-like"/>
</dbReference>
<dbReference type="AlphaFoldDB" id="A0A1H5XXP7"/>
<dbReference type="EMBL" id="FNVD01000013">
    <property type="protein sequence ID" value="SEG16305.1"/>
    <property type="molecule type" value="Genomic_DNA"/>
</dbReference>
<dbReference type="RefSeq" id="WP_104008752.1">
    <property type="nucleotide sequence ID" value="NZ_FNVD01000013.1"/>
</dbReference>
<reference evidence="3" key="1">
    <citation type="submission" date="2016-10" db="EMBL/GenBank/DDBJ databases">
        <authorList>
            <person name="Varghese N."/>
            <person name="Submissions S."/>
        </authorList>
    </citation>
    <scope>NUCLEOTIDE SEQUENCE [LARGE SCALE GENOMIC DNA]</scope>
    <source>
        <strain evidence="3">DSM 23413</strain>
    </source>
</reference>
<dbReference type="GO" id="GO:0016787">
    <property type="term" value="F:hydrolase activity"/>
    <property type="evidence" value="ECO:0007669"/>
    <property type="project" value="InterPro"/>
</dbReference>
<dbReference type="SUPFAM" id="SSF52799">
    <property type="entry name" value="(Phosphotyrosine protein) phosphatases II"/>
    <property type="match status" value="1"/>
</dbReference>
<evidence type="ECO:0000313" key="2">
    <source>
        <dbReference type="EMBL" id="SEG16305.1"/>
    </source>
</evidence>
<dbReference type="OrthoDB" id="9805710at2"/>
<keyword evidence="3" id="KW-1185">Reference proteome</keyword>
<sequence>MDLRQLAPNYFVSPQIAPADMPVLAQAGFTSVICNRPDAEVTPDLQAAAMRAAAEAAGLRFEVLELVHQTLTPENAVLHRELVQNGGEKVLAYCRSGTRSSVIWAMGQIGPRSVEDVMAATRAAGYNLDSYLPLFQQVALNPV</sequence>
<proteinExistence type="predicted"/>
<dbReference type="Gene3D" id="3.90.190.10">
    <property type="entry name" value="Protein tyrosine phosphatase superfamily"/>
    <property type="match status" value="1"/>
</dbReference>
<dbReference type="Proteomes" id="UP000236742">
    <property type="component" value="Unassembled WGS sequence"/>
</dbReference>
<dbReference type="InterPro" id="IPR005939">
    <property type="entry name" value="BLH_phosphatase-like"/>
</dbReference>
<protein>
    <submittedName>
        <fullName evidence="2">TIGR01244 family protein</fullName>
    </submittedName>
</protein>
<evidence type="ECO:0000313" key="3">
    <source>
        <dbReference type="Proteomes" id="UP000236742"/>
    </source>
</evidence>
<name>A0A1H5XXP7_9RHOB</name>
<accession>A0A1H5XXP7</accession>
<dbReference type="NCBIfam" id="TIGR01244">
    <property type="entry name" value="TIGR01244 family sulfur transferase"/>
    <property type="match status" value="1"/>
</dbReference>
<evidence type="ECO:0000259" key="1">
    <source>
        <dbReference type="Pfam" id="PF04273"/>
    </source>
</evidence>
<organism evidence="2 3">
    <name type="scientific">Jhaorihella thermophila</name>
    <dbReference type="NCBI Taxonomy" id="488547"/>
    <lineage>
        <taxon>Bacteria</taxon>
        <taxon>Pseudomonadati</taxon>
        <taxon>Pseudomonadota</taxon>
        <taxon>Alphaproteobacteria</taxon>
        <taxon>Rhodobacterales</taxon>
        <taxon>Paracoccaceae</taxon>
        <taxon>Jhaorihella</taxon>
    </lineage>
</organism>
<gene>
    <name evidence="2" type="ORF">SAMN05421751_11340</name>
</gene>
<feature type="domain" description="Beta-lactamase hydrolase-like protein phosphatase-like" evidence="1">
    <location>
        <begin position="2"/>
        <end position="110"/>
    </location>
</feature>
<dbReference type="Pfam" id="PF04273">
    <property type="entry name" value="BLH_phosphatase"/>
    <property type="match status" value="1"/>
</dbReference>